<dbReference type="Pfam" id="PF12158">
    <property type="entry name" value="DUF3592"/>
    <property type="match status" value="1"/>
</dbReference>
<keyword evidence="2" id="KW-1133">Transmembrane helix</keyword>
<reference evidence="4 5" key="1">
    <citation type="submission" date="2019-02" db="EMBL/GenBank/DDBJ databases">
        <title>Deep-cultivation of Planctomycetes and their phenomic and genomic characterization uncovers novel biology.</title>
        <authorList>
            <person name="Wiegand S."/>
            <person name="Jogler M."/>
            <person name="Boedeker C."/>
            <person name="Pinto D."/>
            <person name="Vollmers J."/>
            <person name="Rivas-Marin E."/>
            <person name="Kohn T."/>
            <person name="Peeters S.H."/>
            <person name="Heuer A."/>
            <person name="Rast P."/>
            <person name="Oberbeckmann S."/>
            <person name="Bunk B."/>
            <person name="Jeske O."/>
            <person name="Meyerdierks A."/>
            <person name="Storesund J.E."/>
            <person name="Kallscheuer N."/>
            <person name="Luecker S."/>
            <person name="Lage O.M."/>
            <person name="Pohl T."/>
            <person name="Merkel B.J."/>
            <person name="Hornburger P."/>
            <person name="Mueller R.-W."/>
            <person name="Bruemmer F."/>
            <person name="Labrenz M."/>
            <person name="Spormann A.M."/>
            <person name="Op den Camp H."/>
            <person name="Overmann J."/>
            <person name="Amann R."/>
            <person name="Jetten M.S.M."/>
            <person name="Mascher T."/>
            <person name="Medema M.H."/>
            <person name="Devos D.P."/>
            <person name="Kaster A.-K."/>
            <person name="Ovreas L."/>
            <person name="Rohde M."/>
            <person name="Galperin M.Y."/>
            <person name="Jogler C."/>
        </authorList>
    </citation>
    <scope>NUCLEOTIDE SEQUENCE [LARGE SCALE GENOMIC DNA]</scope>
    <source>
        <strain evidence="4 5">Mal48</strain>
    </source>
</reference>
<keyword evidence="5" id="KW-1185">Reference proteome</keyword>
<dbReference type="Proteomes" id="UP000315724">
    <property type="component" value="Chromosome"/>
</dbReference>
<name>A0A517QS49_9PLAN</name>
<evidence type="ECO:0000313" key="5">
    <source>
        <dbReference type="Proteomes" id="UP000315724"/>
    </source>
</evidence>
<feature type="compositionally biased region" description="Low complexity" evidence="1">
    <location>
        <begin position="171"/>
        <end position="184"/>
    </location>
</feature>
<accession>A0A517QS49</accession>
<proteinExistence type="predicted"/>
<gene>
    <name evidence="4" type="ORF">Mal48_37010</name>
</gene>
<feature type="transmembrane region" description="Helical" evidence="2">
    <location>
        <begin position="131"/>
        <end position="152"/>
    </location>
</feature>
<dbReference type="InterPro" id="IPR021994">
    <property type="entry name" value="DUF3592"/>
</dbReference>
<dbReference type="AlphaFoldDB" id="A0A517QS49"/>
<evidence type="ECO:0000256" key="1">
    <source>
        <dbReference type="SAM" id="MobiDB-lite"/>
    </source>
</evidence>
<keyword evidence="2" id="KW-0472">Membrane</keyword>
<organism evidence="4 5">
    <name type="scientific">Thalassoglobus polymorphus</name>
    <dbReference type="NCBI Taxonomy" id="2527994"/>
    <lineage>
        <taxon>Bacteria</taxon>
        <taxon>Pseudomonadati</taxon>
        <taxon>Planctomycetota</taxon>
        <taxon>Planctomycetia</taxon>
        <taxon>Planctomycetales</taxon>
        <taxon>Planctomycetaceae</taxon>
        <taxon>Thalassoglobus</taxon>
    </lineage>
</organism>
<keyword evidence="2" id="KW-0812">Transmembrane</keyword>
<protein>
    <recommendedName>
        <fullName evidence="3">DUF3592 domain-containing protein</fullName>
    </recommendedName>
</protein>
<sequence length="209" mass="22805">MGKKTAICLGAGLFLIGAFGVFLAVNSIGAPAVVKKDLETKGVITDLYADVVEHKLTGVDLSKHYQFDYEFVAEDGKTYGKTATISEAQAQGLAVGQEITVQYHSHHPSINAAKGYGVYLPVDSFVEHSPMSRIVVCSVFCLLGAILLYSGFTYKEDGDQEQITEGDFFEQPAQQQPAQQPAAANSSEVPDEQMEKLERYRQAYLANQK</sequence>
<dbReference type="EMBL" id="CP036267">
    <property type="protein sequence ID" value="QDT34441.1"/>
    <property type="molecule type" value="Genomic_DNA"/>
</dbReference>
<evidence type="ECO:0000256" key="2">
    <source>
        <dbReference type="SAM" id="Phobius"/>
    </source>
</evidence>
<dbReference type="KEGG" id="tpol:Mal48_37010"/>
<feature type="domain" description="DUF3592" evidence="3">
    <location>
        <begin position="40"/>
        <end position="109"/>
    </location>
</feature>
<evidence type="ECO:0000259" key="3">
    <source>
        <dbReference type="Pfam" id="PF12158"/>
    </source>
</evidence>
<evidence type="ECO:0000313" key="4">
    <source>
        <dbReference type="EMBL" id="QDT34441.1"/>
    </source>
</evidence>
<feature type="region of interest" description="Disordered" evidence="1">
    <location>
        <begin position="163"/>
        <end position="193"/>
    </location>
</feature>
<dbReference type="RefSeq" id="WP_145202389.1">
    <property type="nucleotide sequence ID" value="NZ_CP036267.1"/>
</dbReference>